<dbReference type="EMBL" id="VYZN01000042">
    <property type="protein sequence ID" value="KAE9530844.1"/>
    <property type="molecule type" value="Genomic_DNA"/>
</dbReference>
<comment type="caution">
    <text evidence="1">The sequence shown here is derived from an EMBL/GenBank/DDBJ whole genome shotgun (WGS) entry which is preliminary data.</text>
</comment>
<protein>
    <recommendedName>
        <fullName evidence="3">RNase H type-1 domain-containing protein</fullName>
    </recommendedName>
</protein>
<evidence type="ECO:0008006" key="3">
    <source>
        <dbReference type="Google" id="ProtNLM"/>
    </source>
</evidence>
<evidence type="ECO:0000313" key="1">
    <source>
        <dbReference type="EMBL" id="KAE9530844.1"/>
    </source>
</evidence>
<accession>A0A6G0TEE2</accession>
<name>A0A6G0TEE2_APHGL</name>
<dbReference type="OrthoDB" id="6630037at2759"/>
<proteinExistence type="predicted"/>
<organism evidence="1 2">
    <name type="scientific">Aphis glycines</name>
    <name type="common">Soybean aphid</name>
    <dbReference type="NCBI Taxonomy" id="307491"/>
    <lineage>
        <taxon>Eukaryota</taxon>
        <taxon>Metazoa</taxon>
        <taxon>Ecdysozoa</taxon>
        <taxon>Arthropoda</taxon>
        <taxon>Hexapoda</taxon>
        <taxon>Insecta</taxon>
        <taxon>Pterygota</taxon>
        <taxon>Neoptera</taxon>
        <taxon>Paraneoptera</taxon>
        <taxon>Hemiptera</taxon>
        <taxon>Sternorrhyncha</taxon>
        <taxon>Aphidomorpha</taxon>
        <taxon>Aphidoidea</taxon>
        <taxon>Aphididae</taxon>
        <taxon>Aphidini</taxon>
        <taxon>Aphis</taxon>
        <taxon>Aphis</taxon>
    </lineage>
</organism>
<sequence>MYTDASKSEHGVGLSVVNEDTIIQHKLPEITIPSHIGIVGNEKADKYADQSMKYFQNLTINNVPTNDIQNSIKQKILLAWQNHWNSMPSTNKLKSITVFKNWSNSRERLPIDCGKLLIRESHIAHHHQYHHRFRRRFTGCKKEKDIPDLYISNLRFPPAALPMNTSERSSDSVSFPPYVLFLRCFIDLISISDMVEEKGGLCFNGLNTLTFKLFYNYCKRTYGKSCIKFSNLSYSYKNFYELYLQRNLLTYEKLCIKFSNNTNINIW</sequence>
<dbReference type="AlphaFoldDB" id="A0A6G0TEE2"/>
<keyword evidence="2" id="KW-1185">Reference proteome</keyword>
<gene>
    <name evidence="1" type="ORF">AGLY_011306</name>
</gene>
<reference evidence="1 2" key="1">
    <citation type="submission" date="2019-08" db="EMBL/GenBank/DDBJ databases">
        <title>The genome of the soybean aphid Biotype 1, its phylome, world population structure and adaptation to the North American continent.</title>
        <authorList>
            <person name="Giordano R."/>
            <person name="Donthu R.K."/>
            <person name="Hernandez A.G."/>
            <person name="Wright C.L."/>
            <person name="Zimin A.V."/>
        </authorList>
    </citation>
    <scope>NUCLEOTIDE SEQUENCE [LARGE SCALE GENOMIC DNA]</scope>
    <source>
        <tissue evidence="1">Whole aphids</tissue>
    </source>
</reference>
<evidence type="ECO:0000313" key="2">
    <source>
        <dbReference type="Proteomes" id="UP000475862"/>
    </source>
</evidence>
<dbReference type="Proteomes" id="UP000475862">
    <property type="component" value="Unassembled WGS sequence"/>
</dbReference>